<evidence type="ECO:0000256" key="11">
    <source>
        <dbReference type="ARBA" id="ARBA00023180"/>
    </source>
</evidence>
<dbReference type="PROSITE" id="PS51450">
    <property type="entry name" value="LRR"/>
    <property type="match status" value="4"/>
</dbReference>
<evidence type="ECO:0000256" key="5">
    <source>
        <dbReference type="ARBA" id="ARBA00022692"/>
    </source>
</evidence>
<dbReference type="FunFam" id="3.80.10.10:FF:000041">
    <property type="entry name" value="LRR receptor-like serine/threonine-protein kinase ERECTA"/>
    <property type="match status" value="1"/>
</dbReference>
<dbReference type="InterPro" id="IPR006162">
    <property type="entry name" value="Ppantetheine_attach_site"/>
</dbReference>
<sequence length="786" mass="87901">MVKPCFHVSSISCFLCCLFVSSFFVNSLVSQPFRRPDQIEILLAFKNEFPILKCDFKKWPSSRKLTKSWTRNDVKSFSGVFFDSETGVVTVLKMRGACLSGTLNANSSLFRLHHLRYLDLSQNSFDSFPFLPQLGKLKNLESLDLSHMGLPGEIPSSISSLNRLTKLDLSDNELTGTFSPLLNLSRLSSLSLSNNLLSGNVPCSLLTMPFLSTLHLSNNHLTVSLETMNCSSSSKLETLYLGNNRLSGRILEPLSKFTNLKKLYLSFQNTTDPINFFSLGFKSLELLDLSGNAISRLNPGSPNLKELVLNNCNIEEFPTFMQNLTKLVILRTVNNRLKGEVPKWLWSKPSLGALFLSHNSLNSFEGSPRMLLNSSLRSLDLRSNAFQGSFPVISPVLSYVLASDNSFTGEIPLSLCNQISYLRVLDLAHNNFSGSIPRCLITLVQDLDLGNNNLIGRLPDLFYKGGSLRTLDVSNNQITGKLPRSLTNCTSLEYLNVEGNRITDTFPFWLEELPNLKIIVLRSNMFHGPIYSPQHPLSFPELRMFDISRNNFTGSLPHDYFVNWSTPLLSAPQKVSQPLYMGDPFMYDYYPSMYLRNKGINMELEKIFLAYTSIDVSENKLGGQIPESIGLLKSLIVLNLSNNDFTGHIPSSWANLTSLQSLDLSRNQLSGNIPKELATLSFLAYINVSHNKLTGQIPQSTQFGGQPKSSFEGNLNLCGRPLLESCFQDKVPSTPEAQELEPSKQEQVFNWKAAAMGYGPGVLFGLAIGQVLYSYKPVLFFKLFRL</sequence>
<keyword evidence="5 12" id="KW-0812">Transmembrane</keyword>
<dbReference type="AlphaFoldDB" id="A0A817AUM6"/>
<dbReference type="PRINTS" id="PR00019">
    <property type="entry name" value="LEURICHRPT"/>
</dbReference>
<evidence type="ECO:0000313" key="14">
    <source>
        <dbReference type="EMBL" id="CAF2283042.1"/>
    </source>
</evidence>
<dbReference type="SMART" id="SM00369">
    <property type="entry name" value="LRR_TYP"/>
    <property type="match status" value="7"/>
</dbReference>
<dbReference type="Proteomes" id="UP001295469">
    <property type="component" value="Chromosome A04"/>
</dbReference>
<evidence type="ECO:0000256" key="9">
    <source>
        <dbReference type="ARBA" id="ARBA00023136"/>
    </source>
</evidence>
<dbReference type="InterPro" id="IPR001611">
    <property type="entry name" value="Leu-rich_rpt"/>
</dbReference>
<dbReference type="InterPro" id="IPR003591">
    <property type="entry name" value="Leu-rich_rpt_typical-subtyp"/>
</dbReference>
<dbReference type="PROSITE" id="PS00012">
    <property type="entry name" value="PHOSPHOPANTETHEINE"/>
    <property type="match status" value="1"/>
</dbReference>
<dbReference type="EMBL" id="HG994358">
    <property type="protein sequence ID" value="CAF2283042.1"/>
    <property type="molecule type" value="Genomic_DNA"/>
</dbReference>
<evidence type="ECO:0000256" key="7">
    <source>
        <dbReference type="ARBA" id="ARBA00022737"/>
    </source>
</evidence>
<evidence type="ECO:0000256" key="6">
    <source>
        <dbReference type="ARBA" id="ARBA00022729"/>
    </source>
</evidence>
<evidence type="ECO:0000256" key="2">
    <source>
        <dbReference type="ARBA" id="ARBA00009592"/>
    </source>
</evidence>
<keyword evidence="10" id="KW-0675">Receptor</keyword>
<dbReference type="PANTHER" id="PTHR48061:SF2">
    <property type="entry name" value="RECEPTOR LIKE PROTEIN 30-LIKE"/>
    <property type="match status" value="1"/>
</dbReference>
<dbReference type="Gene3D" id="3.80.10.10">
    <property type="entry name" value="Ribonuclease Inhibitor"/>
    <property type="match status" value="3"/>
</dbReference>
<evidence type="ECO:0000256" key="3">
    <source>
        <dbReference type="ARBA" id="ARBA00022475"/>
    </source>
</evidence>
<feature type="transmembrane region" description="Helical" evidence="12">
    <location>
        <begin position="755"/>
        <end position="775"/>
    </location>
</feature>
<keyword evidence="6" id="KW-0732">Signal</keyword>
<organism evidence="14">
    <name type="scientific">Brassica napus</name>
    <name type="common">Rape</name>
    <dbReference type="NCBI Taxonomy" id="3708"/>
    <lineage>
        <taxon>Eukaryota</taxon>
        <taxon>Viridiplantae</taxon>
        <taxon>Streptophyta</taxon>
        <taxon>Embryophyta</taxon>
        <taxon>Tracheophyta</taxon>
        <taxon>Spermatophyta</taxon>
        <taxon>Magnoliopsida</taxon>
        <taxon>eudicotyledons</taxon>
        <taxon>Gunneridae</taxon>
        <taxon>Pentapetalae</taxon>
        <taxon>rosids</taxon>
        <taxon>malvids</taxon>
        <taxon>Brassicales</taxon>
        <taxon>Brassicaceae</taxon>
        <taxon>Brassiceae</taxon>
        <taxon>Brassica</taxon>
    </lineage>
</organism>
<dbReference type="GO" id="GO:0005886">
    <property type="term" value="C:plasma membrane"/>
    <property type="evidence" value="ECO:0007669"/>
    <property type="project" value="UniProtKB-SubCell"/>
</dbReference>
<keyword evidence="9 12" id="KW-0472">Membrane</keyword>
<keyword evidence="3" id="KW-1003">Cell membrane</keyword>
<keyword evidence="7" id="KW-0677">Repeat</keyword>
<dbReference type="SUPFAM" id="SSF52058">
    <property type="entry name" value="L domain-like"/>
    <property type="match status" value="2"/>
</dbReference>
<dbReference type="PANTHER" id="PTHR48061">
    <property type="entry name" value="LEUCINE-RICH REPEAT RECEPTOR PROTEIN KINASE EMS1-LIKE-RELATED"/>
    <property type="match status" value="1"/>
</dbReference>
<dbReference type="FunFam" id="3.80.10.10:FF:000111">
    <property type="entry name" value="LRR receptor-like serine/threonine-protein kinase ERECTA"/>
    <property type="match status" value="1"/>
</dbReference>
<dbReference type="Pfam" id="PF13516">
    <property type="entry name" value="LRR_6"/>
    <property type="match status" value="1"/>
</dbReference>
<evidence type="ECO:0000256" key="4">
    <source>
        <dbReference type="ARBA" id="ARBA00022614"/>
    </source>
</evidence>
<keyword evidence="8 12" id="KW-1133">Transmembrane helix</keyword>
<keyword evidence="11" id="KW-0325">Glycoprotein</keyword>
<dbReference type="Pfam" id="PF23598">
    <property type="entry name" value="LRR_14"/>
    <property type="match status" value="1"/>
</dbReference>
<keyword evidence="4" id="KW-0433">Leucine-rich repeat</keyword>
<comment type="similarity">
    <text evidence="2">Belongs to the RLP family.</text>
</comment>
<dbReference type="SMART" id="SM00365">
    <property type="entry name" value="LRR_SD22"/>
    <property type="match status" value="7"/>
</dbReference>
<dbReference type="InterPro" id="IPR055414">
    <property type="entry name" value="LRR_R13L4/SHOC2-like"/>
</dbReference>
<evidence type="ECO:0000256" key="8">
    <source>
        <dbReference type="ARBA" id="ARBA00022989"/>
    </source>
</evidence>
<feature type="domain" description="Disease resistance R13L4/SHOC-2-like LRR" evidence="13">
    <location>
        <begin position="87"/>
        <end position="239"/>
    </location>
</feature>
<evidence type="ECO:0000256" key="12">
    <source>
        <dbReference type="SAM" id="Phobius"/>
    </source>
</evidence>
<dbReference type="FunFam" id="3.80.10.10:FF:000095">
    <property type="entry name" value="LRR receptor-like serine/threonine-protein kinase GSO1"/>
    <property type="match status" value="1"/>
</dbReference>
<comment type="subcellular location">
    <subcellularLocation>
        <location evidence="1">Cell membrane</location>
        <topology evidence="1">Single-pass type I membrane protein</topology>
    </subcellularLocation>
</comment>
<dbReference type="Pfam" id="PF00560">
    <property type="entry name" value="LRR_1"/>
    <property type="match status" value="1"/>
</dbReference>
<gene>
    <name evidence="14" type="ORF">DARMORV10_A04P21470.1</name>
</gene>
<proteinExistence type="inferred from homology"/>
<accession>A0A817AUM6</accession>
<dbReference type="InterPro" id="IPR046956">
    <property type="entry name" value="RLP23-like"/>
</dbReference>
<dbReference type="InterPro" id="IPR032675">
    <property type="entry name" value="LRR_dom_sf"/>
</dbReference>
<evidence type="ECO:0000259" key="13">
    <source>
        <dbReference type="Pfam" id="PF23598"/>
    </source>
</evidence>
<evidence type="ECO:0000256" key="10">
    <source>
        <dbReference type="ARBA" id="ARBA00023170"/>
    </source>
</evidence>
<dbReference type="Pfam" id="PF13855">
    <property type="entry name" value="LRR_8"/>
    <property type="match status" value="2"/>
</dbReference>
<reference evidence="14" key="1">
    <citation type="submission" date="2021-01" db="EMBL/GenBank/DDBJ databases">
        <authorList>
            <consortium name="Genoscope - CEA"/>
            <person name="William W."/>
        </authorList>
    </citation>
    <scope>NUCLEOTIDE SEQUENCE</scope>
</reference>
<evidence type="ECO:0000256" key="1">
    <source>
        <dbReference type="ARBA" id="ARBA00004251"/>
    </source>
</evidence>
<protein>
    <submittedName>
        <fullName evidence="14">(rape) hypothetical protein</fullName>
    </submittedName>
</protein>
<name>A0A817AUM6_BRANA</name>